<dbReference type="Pfam" id="PF13469">
    <property type="entry name" value="Sulfotransfer_3"/>
    <property type="match status" value="1"/>
</dbReference>
<accession>A0ABU2S107</accession>
<sequence length="377" mass="41032">MTAPSAPGTPSASRPAPHPIPSPEEDHQVESVTFVVGTGRSGSTALSAILRAHPHVLSLNELFASLMSPERAFPAEPVTGEEFWRLLSRPNRTFDALVRSGVPMGEFLYPRRPGRYSADGTGIPLLCMMVLPHLTDDPDGLLDELGPRIVPWPRRPAAEHFAAFFRLLRDRFGRRAVVERSGYSLRWVPHLHRAFPRARFVHLHRNGPDCAVSMSRHIGYRKIMLVTEALGIAGVASSSELTERHLVALPPRLAGLFADRFDPALVLDADLPLVRFATLWSEMIDEGVAALADIPAERRTSLSYERLLADPDRELARLAAFAGLDVPPGWPAAARGILDPARRDLAGRLTPRERAELDAACAPGARALALASGNGAA</sequence>
<name>A0ABU2S107_9ACTN</name>
<dbReference type="InterPro" id="IPR027417">
    <property type="entry name" value="P-loop_NTPase"/>
</dbReference>
<dbReference type="GO" id="GO:0016740">
    <property type="term" value="F:transferase activity"/>
    <property type="evidence" value="ECO:0007669"/>
    <property type="project" value="UniProtKB-KW"/>
</dbReference>
<evidence type="ECO:0000313" key="2">
    <source>
        <dbReference type="EMBL" id="MDT0442691.1"/>
    </source>
</evidence>
<keyword evidence="3" id="KW-1185">Reference proteome</keyword>
<evidence type="ECO:0000256" key="1">
    <source>
        <dbReference type="SAM" id="MobiDB-lite"/>
    </source>
</evidence>
<dbReference type="EMBL" id="JAVREV010000004">
    <property type="protein sequence ID" value="MDT0442691.1"/>
    <property type="molecule type" value="Genomic_DNA"/>
</dbReference>
<organism evidence="2 3">
    <name type="scientific">Streptomyces johnsoniae</name>
    <dbReference type="NCBI Taxonomy" id="3075532"/>
    <lineage>
        <taxon>Bacteria</taxon>
        <taxon>Bacillati</taxon>
        <taxon>Actinomycetota</taxon>
        <taxon>Actinomycetes</taxon>
        <taxon>Kitasatosporales</taxon>
        <taxon>Streptomycetaceae</taxon>
        <taxon>Streptomyces</taxon>
    </lineage>
</organism>
<reference evidence="3" key="1">
    <citation type="submission" date="2023-07" db="EMBL/GenBank/DDBJ databases">
        <title>30 novel species of actinomycetes from the DSMZ collection.</title>
        <authorList>
            <person name="Nouioui I."/>
        </authorList>
    </citation>
    <scope>NUCLEOTIDE SEQUENCE [LARGE SCALE GENOMIC DNA]</scope>
    <source>
        <strain evidence="3">DSM 41886</strain>
    </source>
</reference>
<dbReference type="EC" id="2.8.2.-" evidence="2"/>
<dbReference type="SUPFAM" id="SSF52540">
    <property type="entry name" value="P-loop containing nucleoside triphosphate hydrolases"/>
    <property type="match status" value="1"/>
</dbReference>
<evidence type="ECO:0000313" key="3">
    <source>
        <dbReference type="Proteomes" id="UP001183615"/>
    </source>
</evidence>
<feature type="region of interest" description="Disordered" evidence="1">
    <location>
        <begin position="1"/>
        <end position="27"/>
    </location>
</feature>
<dbReference type="Gene3D" id="3.40.50.300">
    <property type="entry name" value="P-loop containing nucleotide triphosphate hydrolases"/>
    <property type="match status" value="1"/>
</dbReference>
<dbReference type="RefSeq" id="WP_311617108.1">
    <property type="nucleotide sequence ID" value="NZ_JAVREV010000004.1"/>
</dbReference>
<dbReference type="Proteomes" id="UP001183615">
    <property type="component" value="Unassembled WGS sequence"/>
</dbReference>
<protein>
    <submittedName>
        <fullName evidence="2">Sulfotransferase</fullName>
        <ecNumber evidence="2">2.8.2.-</ecNumber>
    </submittedName>
</protein>
<gene>
    <name evidence="2" type="ORF">RM779_08785</name>
</gene>
<proteinExistence type="predicted"/>
<comment type="caution">
    <text evidence="2">The sequence shown here is derived from an EMBL/GenBank/DDBJ whole genome shotgun (WGS) entry which is preliminary data.</text>
</comment>
<keyword evidence="2" id="KW-0808">Transferase</keyword>